<reference evidence="2 3" key="1">
    <citation type="journal article" date="2013" name="Int. J. Syst. Evol. Microbiol.">
        <title>Hoeflea suaedae sp. nov., an endophytic bacterium isolated from the root of the halophyte Suaeda maritima.</title>
        <authorList>
            <person name="Chung E.J."/>
            <person name="Park J.A."/>
            <person name="Pramanik P."/>
            <person name="Bibi F."/>
            <person name="Jeon C.O."/>
            <person name="Chung Y.R."/>
        </authorList>
    </citation>
    <scope>NUCLEOTIDE SEQUENCE [LARGE SCALE GENOMIC DNA]</scope>
    <source>
        <strain evidence="2 3">YC6898</strain>
    </source>
</reference>
<dbReference type="InterPro" id="IPR025979">
    <property type="entry name" value="ChrR-like_cupin_dom"/>
</dbReference>
<protein>
    <submittedName>
        <fullName evidence="2">Transcriptional regulator</fullName>
    </submittedName>
</protein>
<dbReference type="OrthoDB" id="2988517at2"/>
<evidence type="ECO:0000259" key="1">
    <source>
        <dbReference type="Pfam" id="PF12973"/>
    </source>
</evidence>
<dbReference type="NCBIfam" id="TIGR02451">
    <property type="entry name" value="anti_sig_ChrR"/>
    <property type="match status" value="1"/>
</dbReference>
<dbReference type="CDD" id="cd20301">
    <property type="entry name" value="cupin_ChrR"/>
    <property type="match status" value="1"/>
</dbReference>
<dbReference type="InterPro" id="IPR014710">
    <property type="entry name" value="RmlC-like_jellyroll"/>
</dbReference>
<dbReference type="Gene3D" id="2.60.120.10">
    <property type="entry name" value="Jelly Rolls"/>
    <property type="match status" value="1"/>
</dbReference>
<dbReference type="InterPro" id="IPR011051">
    <property type="entry name" value="RmlC_Cupin_sf"/>
</dbReference>
<dbReference type="SUPFAM" id="SSF51182">
    <property type="entry name" value="RmlC-like cupins"/>
    <property type="match status" value="1"/>
</dbReference>
<dbReference type="AlphaFoldDB" id="A0A4R5PK40"/>
<feature type="domain" description="ChrR-like cupin" evidence="1">
    <location>
        <begin position="100"/>
        <end position="189"/>
    </location>
</feature>
<evidence type="ECO:0000313" key="3">
    <source>
        <dbReference type="Proteomes" id="UP000295131"/>
    </source>
</evidence>
<accession>A0A4R5PK40</accession>
<dbReference type="InterPro" id="IPR012807">
    <property type="entry name" value="Anti-sigma_ChrR"/>
</dbReference>
<comment type="caution">
    <text evidence="2">The sequence shown here is derived from an EMBL/GenBank/DDBJ whole genome shotgun (WGS) entry which is preliminary data.</text>
</comment>
<sequence length="211" mass="22903">MVAEQLETLMARYVAGSLPAPVRVLIATHLAMKPESRAMCEALESLSGAELSDLQGVALEDRDGMLARILASEPPAAVEKRRKDRDTVFPAPLVDFLGFDLADVPWKTRLPGYKIHDMGIIDGIGVNLFNFRPDRAAPSHTHHGLELSLVLSGGFTDVFGHYLPGDISVADPDVDHRPQADPGEPCIGFQVIEGPLKLTGPLVRRLRDLIG</sequence>
<dbReference type="RefSeq" id="WP_133284771.1">
    <property type="nucleotide sequence ID" value="NZ_SMSI01000002.1"/>
</dbReference>
<dbReference type="Proteomes" id="UP000295131">
    <property type="component" value="Unassembled WGS sequence"/>
</dbReference>
<keyword evidence="3" id="KW-1185">Reference proteome</keyword>
<name>A0A4R5PK40_9HYPH</name>
<proteinExistence type="predicted"/>
<dbReference type="EMBL" id="SMSI01000002">
    <property type="protein sequence ID" value="TDH36071.1"/>
    <property type="molecule type" value="Genomic_DNA"/>
</dbReference>
<dbReference type="Pfam" id="PF12973">
    <property type="entry name" value="Cupin_7"/>
    <property type="match status" value="1"/>
</dbReference>
<gene>
    <name evidence="2" type="ORF">E2A64_12290</name>
</gene>
<dbReference type="Gene3D" id="1.10.10.1320">
    <property type="entry name" value="Anti-sigma factor, zinc-finger domain"/>
    <property type="match status" value="1"/>
</dbReference>
<dbReference type="InterPro" id="IPR041916">
    <property type="entry name" value="Anti_sigma_zinc_sf"/>
</dbReference>
<evidence type="ECO:0000313" key="2">
    <source>
        <dbReference type="EMBL" id="TDH36071.1"/>
    </source>
</evidence>
<organism evidence="2 3">
    <name type="scientific">Pseudohoeflea suaedae</name>
    <dbReference type="NCBI Taxonomy" id="877384"/>
    <lineage>
        <taxon>Bacteria</taxon>
        <taxon>Pseudomonadati</taxon>
        <taxon>Pseudomonadota</taxon>
        <taxon>Alphaproteobacteria</taxon>
        <taxon>Hyphomicrobiales</taxon>
        <taxon>Rhizobiaceae</taxon>
        <taxon>Pseudohoeflea</taxon>
    </lineage>
</organism>